<keyword evidence="7 14" id="KW-0547">Nucleotide-binding</keyword>
<evidence type="ECO:0000256" key="13">
    <source>
        <dbReference type="ARBA" id="ARBA00049494"/>
    </source>
</evidence>
<evidence type="ECO:0000256" key="5">
    <source>
        <dbReference type="ARBA" id="ARBA00022679"/>
    </source>
</evidence>
<comment type="caution">
    <text evidence="16">The sequence shown here is derived from an EMBL/GenBank/DDBJ whole genome shotgun (WGS) entry which is preliminary data.</text>
</comment>
<dbReference type="PANTHER" id="PTHR22749">
    <property type="entry name" value="RIBOFLAVIN KINASE/FMN ADENYLYLTRANSFERASE"/>
    <property type="match status" value="1"/>
</dbReference>
<dbReference type="InterPro" id="IPR002606">
    <property type="entry name" value="Riboflavin_kinase_bac"/>
</dbReference>
<comment type="pathway">
    <text evidence="1 14">Cofactor biosynthesis; FAD biosynthesis; FAD from FMN: step 1/1.</text>
</comment>
<keyword evidence="10 14" id="KW-0067">ATP-binding</keyword>
<dbReference type="Pfam" id="PF06574">
    <property type="entry name" value="FAD_syn"/>
    <property type="match status" value="1"/>
</dbReference>
<keyword evidence="8 14" id="KW-0418">Kinase</keyword>
<protein>
    <recommendedName>
        <fullName evidence="14">Riboflavin biosynthesis protein</fullName>
    </recommendedName>
    <domain>
        <recommendedName>
            <fullName evidence="14">Riboflavin kinase</fullName>
            <ecNumber evidence="14">2.7.1.26</ecNumber>
        </recommendedName>
        <alternativeName>
            <fullName evidence="14">Flavokinase</fullName>
        </alternativeName>
    </domain>
    <domain>
        <recommendedName>
            <fullName evidence="14">FMN adenylyltransferase</fullName>
            <ecNumber evidence="14">2.7.7.2</ecNumber>
        </recommendedName>
        <alternativeName>
            <fullName evidence="14">FAD pyrophosphorylase</fullName>
        </alternativeName>
        <alternativeName>
            <fullName evidence="14">FAD synthase</fullName>
        </alternativeName>
    </domain>
</protein>
<dbReference type="CDD" id="cd02064">
    <property type="entry name" value="FAD_synthetase_N"/>
    <property type="match status" value="1"/>
</dbReference>
<dbReference type="InterPro" id="IPR023465">
    <property type="entry name" value="Riboflavin_kinase_dom_sf"/>
</dbReference>
<comment type="similarity">
    <text evidence="14">Belongs to the ribF family.</text>
</comment>
<dbReference type="SUPFAM" id="SSF52374">
    <property type="entry name" value="Nucleotidylyl transferase"/>
    <property type="match status" value="1"/>
</dbReference>
<evidence type="ECO:0000256" key="6">
    <source>
        <dbReference type="ARBA" id="ARBA00022695"/>
    </source>
</evidence>
<keyword evidence="5 14" id="KW-0808">Transferase</keyword>
<evidence type="ECO:0000313" key="17">
    <source>
        <dbReference type="Proteomes" id="UP001266099"/>
    </source>
</evidence>
<evidence type="ECO:0000256" key="1">
    <source>
        <dbReference type="ARBA" id="ARBA00004726"/>
    </source>
</evidence>
<evidence type="ECO:0000256" key="3">
    <source>
        <dbReference type="ARBA" id="ARBA00022630"/>
    </source>
</evidence>
<comment type="catalytic activity">
    <reaction evidence="13 14">
        <text>FMN + ATP + H(+) = FAD + diphosphate</text>
        <dbReference type="Rhea" id="RHEA:17237"/>
        <dbReference type="ChEBI" id="CHEBI:15378"/>
        <dbReference type="ChEBI" id="CHEBI:30616"/>
        <dbReference type="ChEBI" id="CHEBI:33019"/>
        <dbReference type="ChEBI" id="CHEBI:57692"/>
        <dbReference type="ChEBI" id="CHEBI:58210"/>
        <dbReference type="EC" id="2.7.7.2"/>
    </reaction>
</comment>
<dbReference type="PIRSF" id="PIRSF004491">
    <property type="entry name" value="FAD_Synth"/>
    <property type="match status" value="1"/>
</dbReference>
<dbReference type="PANTHER" id="PTHR22749:SF6">
    <property type="entry name" value="RIBOFLAVIN KINASE"/>
    <property type="match status" value="1"/>
</dbReference>
<evidence type="ECO:0000256" key="11">
    <source>
        <dbReference type="ARBA" id="ARBA00023268"/>
    </source>
</evidence>
<dbReference type="Proteomes" id="UP001266099">
    <property type="component" value="Unassembled WGS sequence"/>
</dbReference>
<keyword evidence="11" id="KW-0511">Multifunctional enzyme</keyword>
<evidence type="ECO:0000256" key="14">
    <source>
        <dbReference type="PIRNR" id="PIRNR004491"/>
    </source>
</evidence>
<organism evidence="16 17">
    <name type="scientific">Arcanobacterium hippocoleae</name>
    <dbReference type="NCBI Taxonomy" id="149017"/>
    <lineage>
        <taxon>Bacteria</taxon>
        <taxon>Bacillati</taxon>
        <taxon>Actinomycetota</taxon>
        <taxon>Actinomycetes</taxon>
        <taxon>Actinomycetales</taxon>
        <taxon>Actinomycetaceae</taxon>
        <taxon>Arcanobacterium</taxon>
    </lineage>
</organism>
<dbReference type="NCBIfam" id="NF004160">
    <property type="entry name" value="PRK05627.1-3"/>
    <property type="match status" value="1"/>
</dbReference>
<dbReference type="Gene3D" id="3.40.50.620">
    <property type="entry name" value="HUPs"/>
    <property type="match status" value="1"/>
</dbReference>
<keyword evidence="3 14" id="KW-0285">Flavoprotein</keyword>
<comment type="catalytic activity">
    <reaction evidence="12 14">
        <text>riboflavin + ATP = FMN + ADP + H(+)</text>
        <dbReference type="Rhea" id="RHEA:14357"/>
        <dbReference type="ChEBI" id="CHEBI:15378"/>
        <dbReference type="ChEBI" id="CHEBI:30616"/>
        <dbReference type="ChEBI" id="CHEBI:57986"/>
        <dbReference type="ChEBI" id="CHEBI:58210"/>
        <dbReference type="ChEBI" id="CHEBI:456216"/>
        <dbReference type="EC" id="2.7.1.26"/>
    </reaction>
</comment>
<comment type="pathway">
    <text evidence="2 14">Cofactor biosynthesis; FMN biosynthesis; FMN from riboflavin (ATP route): step 1/1.</text>
</comment>
<proteinExistence type="inferred from homology"/>
<keyword evidence="9 14" id="KW-0274">FAD</keyword>
<evidence type="ECO:0000256" key="10">
    <source>
        <dbReference type="ARBA" id="ARBA00022840"/>
    </source>
</evidence>
<keyword evidence="4 14" id="KW-0288">FMN</keyword>
<sequence length="333" mass="36366">MKIMQIWYQESDIPVDYENTAITIGIFDGVHLGHGRVLAQTVAVAREKGLKALALTFQPHPRLVHQPDTDLHLITSLEDRLERLEAAGMDAVYVQHYDLPFAATEPRDFIENLLVKTLRAKAIIVGQDTRFGRNNSGDGKLLQEIGADLGIDVHIIADFCDASGRRWSSTWVRDLLAAGDVGGAAKVLGRPHRIRGVVEHGFKRGRELGFPTANLSGDNLGEVPAQGVYAGWLVQEVPGAKAVIKLPAAISIGMNPQFAGERVTVEAHVLGRADLNLYGQEIAIDFIEYLRPMQKFASVAQLLAQMDEDLRKCALVLGVPVSCRVNPADVTAK</sequence>
<dbReference type="SUPFAM" id="SSF82114">
    <property type="entry name" value="Riboflavin kinase-like"/>
    <property type="match status" value="1"/>
</dbReference>
<gene>
    <name evidence="16" type="ORF">J2S36_000581</name>
</gene>
<evidence type="ECO:0000256" key="12">
    <source>
        <dbReference type="ARBA" id="ARBA00047880"/>
    </source>
</evidence>
<evidence type="ECO:0000256" key="8">
    <source>
        <dbReference type="ARBA" id="ARBA00022777"/>
    </source>
</evidence>
<evidence type="ECO:0000256" key="7">
    <source>
        <dbReference type="ARBA" id="ARBA00022741"/>
    </source>
</evidence>
<dbReference type="GO" id="GO:0003919">
    <property type="term" value="F:FMN adenylyltransferase activity"/>
    <property type="evidence" value="ECO:0007669"/>
    <property type="project" value="UniProtKB-EC"/>
</dbReference>
<keyword evidence="17" id="KW-1185">Reference proteome</keyword>
<dbReference type="GO" id="GO:0008531">
    <property type="term" value="F:riboflavin kinase activity"/>
    <property type="evidence" value="ECO:0007669"/>
    <property type="project" value="UniProtKB-EC"/>
</dbReference>
<dbReference type="InterPro" id="IPR023468">
    <property type="entry name" value="Riboflavin_kinase"/>
</dbReference>
<evidence type="ECO:0000256" key="9">
    <source>
        <dbReference type="ARBA" id="ARBA00022827"/>
    </source>
</evidence>
<dbReference type="SMART" id="SM00904">
    <property type="entry name" value="Flavokinase"/>
    <property type="match status" value="1"/>
</dbReference>
<evidence type="ECO:0000313" key="16">
    <source>
        <dbReference type="EMBL" id="MDR6939038.1"/>
    </source>
</evidence>
<dbReference type="EMBL" id="JAVDUJ010000001">
    <property type="protein sequence ID" value="MDR6939038.1"/>
    <property type="molecule type" value="Genomic_DNA"/>
</dbReference>
<name>A0ABU1T0Z1_9ACTO</name>
<reference evidence="16 17" key="1">
    <citation type="submission" date="2023-07" db="EMBL/GenBank/DDBJ databases">
        <title>Sequencing the genomes of 1000 actinobacteria strains.</title>
        <authorList>
            <person name="Klenk H.-P."/>
        </authorList>
    </citation>
    <scope>NUCLEOTIDE SEQUENCE [LARGE SCALE GENOMIC DNA]</scope>
    <source>
        <strain evidence="16 17">DSM 15539</strain>
    </source>
</reference>
<evidence type="ECO:0000259" key="15">
    <source>
        <dbReference type="SMART" id="SM00904"/>
    </source>
</evidence>
<dbReference type="Gene3D" id="2.40.30.30">
    <property type="entry name" value="Riboflavin kinase-like"/>
    <property type="match status" value="1"/>
</dbReference>
<dbReference type="EC" id="2.7.1.26" evidence="14"/>
<dbReference type="InterPro" id="IPR015865">
    <property type="entry name" value="Riboflavin_kinase_bac/euk"/>
</dbReference>
<dbReference type="InterPro" id="IPR015864">
    <property type="entry name" value="FAD_synthase"/>
</dbReference>
<keyword evidence="6 14" id="KW-0548">Nucleotidyltransferase</keyword>
<accession>A0ABU1T0Z1</accession>
<dbReference type="EC" id="2.7.7.2" evidence="14"/>
<dbReference type="Pfam" id="PF01687">
    <property type="entry name" value="Flavokinase"/>
    <property type="match status" value="1"/>
</dbReference>
<dbReference type="InterPro" id="IPR014729">
    <property type="entry name" value="Rossmann-like_a/b/a_fold"/>
</dbReference>
<evidence type="ECO:0000256" key="4">
    <source>
        <dbReference type="ARBA" id="ARBA00022643"/>
    </source>
</evidence>
<feature type="domain" description="Riboflavin kinase" evidence="15">
    <location>
        <begin position="187"/>
        <end position="318"/>
    </location>
</feature>
<dbReference type="NCBIfam" id="TIGR00083">
    <property type="entry name" value="ribF"/>
    <property type="match status" value="1"/>
</dbReference>
<evidence type="ECO:0000256" key="2">
    <source>
        <dbReference type="ARBA" id="ARBA00005201"/>
    </source>
</evidence>